<evidence type="ECO:0000313" key="1">
    <source>
        <dbReference type="EMBL" id="GAH63258.1"/>
    </source>
</evidence>
<accession>X1J0D1</accession>
<reference evidence="1" key="1">
    <citation type="journal article" date="2014" name="Front. Microbiol.">
        <title>High frequency of phylogenetically diverse reductive dehalogenase-homologous genes in deep subseafloor sedimentary metagenomes.</title>
        <authorList>
            <person name="Kawai M."/>
            <person name="Futagami T."/>
            <person name="Toyoda A."/>
            <person name="Takaki Y."/>
            <person name="Nishi S."/>
            <person name="Hori S."/>
            <person name="Arai W."/>
            <person name="Tsubouchi T."/>
            <person name="Morono Y."/>
            <person name="Uchiyama I."/>
            <person name="Ito T."/>
            <person name="Fujiyama A."/>
            <person name="Inagaki F."/>
            <person name="Takami H."/>
        </authorList>
    </citation>
    <scope>NUCLEOTIDE SEQUENCE</scope>
    <source>
        <strain evidence="1">Expedition CK06-06</strain>
    </source>
</reference>
<feature type="non-terminal residue" evidence="1">
    <location>
        <position position="32"/>
    </location>
</feature>
<proteinExistence type="predicted"/>
<organism evidence="1">
    <name type="scientific">marine sediment metagenome</name>
    <dbReference type="NCBI Taxonomy" id="412755"/>
    <lineage>
        <taxon>unclassified sequences</taxon>
        <taxon>metagenomes</taxon>
        <taxon>ecological metagenomes</taxon>
    </lineage>
</organism>
<protein>
    <submittedName>
        <fullName evidence="1">Uncharacterized protein</fullName>
    </submittedName>
</protein>
<name>X1J0D1_9ZZZZ</name>
<sequence length="32" mass="3468">MLFVYGKEDIVTCLAETPELGNPSIALVPYPS</sequence>
<dbReference type="EMBL" id="BARU01033052">
    <property type="protein sequence ID" value="GAH63258.1"/>
    <property type="molecule type" value="Genomic_DNA"/>
</dbReference>
<comment type="caution">
    <text evidence="1">The sequence shown here is derived from an EMBL/GenBank/DDBJ whole genome shotgun (WGS) entry which is preliminary data.</text>
</comment>
<dbReference type="AlphaFoldDB" id="X1J0D1"/>
<gene>
    <name evidence="1" type="ORF">S03H2_52045</name>
</gene>